<keyword evidence="2" id="KW-1185">Reference proteome</keyword>
<proteinExistence type="predicted"/>
<accession>V7IEX8</accession>
<feature type="non-terminal residue" evidence="1">
    <location>
        <position position="1"/>
    </location>
</feature>
<gene>
    <name evidence="1" type="ORF">HMPREF1177_01338</name>
</gene>
<reference evidence="1 2" key="1">
    <citation type="submission" date="2013-11" db="EMBL/GenBank/DDBJ databases">
        <title>The Genome Sequence of Eikenella corrodens CC92I.</title>
        <authorList>
            <consortium name="The Broad Institute Genomics Platform"/>
            <person name="Earl A."/>
            <person name="Allen-Vercoe E."/>
            <person name="Daigneault M."/>
            <person name="Young S.K."/>
            <person name="Zeng Q."/>
            <person name="Gargeya S."/>
            <person name="Fitzgerald M."/>
            <person name="Abouelleil A."/>
            <person name="Alvarado L."/>
            <person name="Chapman S.B."/>
            <person name="Gainer-Dewar J."/>
            <person name="Goldberg J."/>
            <person name="Griggs A."/>
            <person name="Gujja S."/>
            <person name="Hansen M."/>
            <person name="Howarth C."/>
            <person name="Imamovic A."/>
            <person name="Ireland A."/>
            <person name="Larimer J."/>
            <person name="McCowan C."/>
            <person name="Murphy C."/>
            <person name="Pearson M."/>
            <person name="Poon T.W."/>
            <person name="Priest M."/>
            <person name="Roberts A."/>
            <person name="Saif S."/>
            <person name="Shea T."/>
            <person name="Sykes S."/>
            <person name="Wortman J."/>
            <person name="Nusbaum C."/>
            <person name="Birren B."/>
        </authorList>
    </citation>
    <scope>NUCLEOTIDE SEQUENCE [LARGE SCALE GENOMIC DNA]</scope>
    <source>
        <strain evidence="1 2">CC92I</strain>
    </source>
</reference>
<dbReference type="Proteomes" id="UP000018554">
    <property type="component" value="Unassembled WGS sequence"/>
</dbReference>
<dbReference type="HOGENOM" id="CLU_3321379_0_0_4"/>
<dbReference type="AlphaFoldDB" id="V7IEX8"/>
<dbReference type="EMBL" id="AZGQ01000006">
    <property type="protein sequence ID" value="ETA83422.1"/>
    <property type="molecule type" value="Genomic_DNA"/>
</dbReference>
<comment type="caution">
    <text evidence="1">The sequence shown here is derived from an EMBL/GenBank/DDBJ whole genome shotgun (WGS) entry which is preliminary data.</text>
</comment>
<sequence>YADGLLTESRLDNRTAIVLNPMEENQSKIPKSPMYIYYI</sequence>
<evidence type="ECO:0000313" key="2">
    <source>
        <dbReference type="Proteomes" id="UP000018554"/>
    </source>
</evidence>
<evidence type="ECO:0000313" key="1">
    <source>
        <dbReference type="EMBL" id="ETA83422.1"/>
    </source>
</evidence>
<name>V7IEX8_EIKCO</name>
<organism evidence="1 2">
    <name type="scientific">Eikenella corrodens CC92I</name>
    <dbReference type="NCBI Taxonomy" id="1073362"/>
    <lineage>
        <taxon>Bacteria</taxon>
        <taxon>Pseudomonadati</taxon>
        <taxon>Pseudomonadota</taxon>
        <taxon>Betaproteobacteria</taxon>
        <taxon>Neisseriales</taxon>
        <taxon>Neisseriaceae</taxon>
        <taxon>Eikenella</taxon>
    </lineage>
</organism>
<protein>
    <submittedName>
        <fullName evidence="1">Uncharacterized protein</fullName>
    </submittedName>
</protein>